<feature type="region of interest" description="Disordered" evidence="1">
    <location>
        <begin position="41"/>
        <end position="79"/>
    </location>
</feature>
<evidence type="ECO:0000313" key="2">
    <source>
        <dbReference type="EMBL" id="QOV22958.1"/>
    </source>
</evidence>
<dbReference type="KEGG" id="aee:IM676_00905"/>
<sequence length="79" mass="8915">MLNSPLSEQPRNQRAPVIPLKQESSMLDWLQSQGRLVARSVQENDYSQPEEEISDFLSSEDGIDDYDLDDGSDLGVDED</sequence>
<evidence type="ECO:0000256" key="1">
    <source>
        <dbReference type="SAM" id="MobiDB-lite"/>
    </source>
</evidence>
<feature type="compositionally biased region" description="Acidic residues" evidence="1">
    <location>
        <begin position="61"/>
        <end position="79"/>
    </location>
</feature>
<dbReference type="RefSeq" id="WP_200988568.1">
    <property type="nucleotide sequence ID" value="NZ_CP063311.1"/>
</dbReference>
<gene>
    <name evidence="2" type="ORF">IM676_00905</name>
</gene>
<proteinExistence type="predicted"/>
<keyword evidence="3" id="KW-1185">Reference proteome</keyword>
<organism evidence="2 3">
    <name type="scientific">Anabaenopsis elenkinii CCIBt3563</name>
    <dbReference type="NCBI Taxonomy" id="2779889"/>
    <lineage>
        <taxon>Bacteria</taxon>
        <taxon>Bacillati</taxon>
        <taxon>Cyanobacteriota</taxon>
        <taxon>Cyanophyceae</taxon>
        <taxon>Nostocales</taxon>
        <taxon>Nodulariaceae</taxon>
        <taxon>Anabaenopsis</taxon>
    </lineage>
</organism>
<accession>A0A7S6RDP9</accession>
<dbReference type="EMBL" id="CP063311">
    <property type="protein sequence ID" value="QOV22958.1"/>
    <property type="molecule type" value="Genomic_DNA"/>
</dbReference>
<name>A0A7S6RDP9_9CYAN</name>
<evidence type="ECO:0000313" key="3">
    <source>
        <dbReference type="Proteomes" id="UP000593846"/>
    </source>
</evidence>
<dbReference type="AlphaFoldDB" id="A0A7S6RDP9"/>
<protein>
    <submittedName>
        <fullName evidence="2">DUF3134 domain-containing protein</fullName>
    </submittedName>
</protein>
<dbReference type="InterPro" id="IPR021481">
    <property type="entry name" value="DUF3134"/>
</dbReference>
<reference evidence="3" key="1">
    <citation type="submission" date="2020-10" db="EMBL/GenBank/DDBJ databases">
        <title>Genome-based taxonomic classification of the species Anabaenopsis elenkinii.</title>
        <authorList>
            <person name="Delbaje E."/>
            <person name="Andreote A.P.D."/>
            <person name="Pellegrinetti T.A."/>
            <person name="Cruz R.B."/>
            <person name="Branco L.H.Z."/>
            <person name="Fiore M.F."/>
        </authorList>
    </citation>
    <scope>NUCLEOTIDE SEQUENCE [LARGE SCALE GENOMIC DNA]</scope>
    <source>
        <strain evidence="3">CCIBt3563</strain>
    </source>
</reference>
<dbReference type="Pfam" id="PF11332">
    <property type="entry name" value="DUF3134"/>
    <property type="match status" value="1"/>
</dbReference>
<dbReference type="Proteomes" id="UP000593846">
    <property type="component" value="Chromosome"/>
</dbReference>